<organism evidence="8 9">
    <name type="scientific">Streptomyces endophyticus</name>
    <dbReference type="NCBI Taxonomy" id="714166"/>
    <lineage>
        <taxon>Bacteria</taxon>
        <taxon>Bacillati</taxon>
        <taxon>Actinomycetota</taxon>
        <taxon>Actinomycetes</taxon>
        <taxon>Kitasatosporales</taxon>
        <taxon>Streptomycetaceae</taxon>
        <taxon>Streptomyces</taxon>
    </lineage>
</organism>
<name>A0ABU6F436_9ACTN</name>
<evidence type="ECO:0000256" key="2">
    <source>
        <dbReference type="ARBA" id="ARBA00022527"/>
    </source>
</evidence>
<feature type="domain" description="Protein kinase" evidence="7">
    <location>
        <begin position="1"/>
        <end position="131"/>
    </location>
</feature>
<keyword evidence="5 8" id="KW-0418">Kinase</keyword>
<keyword evidence="6" id="KW-0067">ATP-binding</keyword>
<protein>
    <recommendedName>
        <fullName evidence="1">non-specific serine/threonine protein kinase</fullName>
        <ecNumber evidence="1">2.7.11.1</ecNumber>
    </recommendedName>
</protein>
<dbReference type="Gene3D" id="1.10.510.10">
    <property type="entry name" value="Transferase(Phosphotransferase) domain 1"/>
    <property type="match status" value="1"/>
</dbReference>
<dbReference type="EMBL" id="JAOZYC010000093">
    <property type="protein sequence ID" value="MEB8338160.1"/>
    <property type="molecule type" value="Genomic_DNA"/>
</dbReference>
<comment type="caution">
    <text evidence="8">The sequence shown here is derived from an EMBL/GenBank/DDBJ whole genome shotgun (WGS) entry which is preliminary data.</text>
</comment>
<dbReference type="PANTHER" id="PTHR43289">
    <property type="entry name" value="MITOGEN-ACTIVATED PROTEIN KINASE KINASE KINASE 20-RELATED"/>
    <property type="match status" value="1"/>
</dbReference>
<evidence type="ECO:0000259" key="7">
    <source>
        <dbReference type="PROSITE" id="PS50011"/>
    </source>
</evidence>
<dbReference type="GO" id="GO:0016301">
    <property type="term" value="F:kinase activity"/>
    <property type="evidence" value="ECO:0007669"/>
    <property type="project" value="UniProtKB-KW"/>
</dbReference>
<dbReference type="Proteomes" id="UP001354931">
    <property type="component" value="Unassembled WGS sequence"/>
</dbReference>
<accession>A0ABU6F436</accession>
<gene>
    <name evidence="8" type="ORF">OKJ99_11700</name>
</gene>
<dbReference type="PROSITE" id="PS50011">
    <property type="entry name" value="PROTEIN_KINASE_DOM"/>
    <property type="match status" value="1"/>
</dbReference>
<dbReference type="Pfam" id="PF00069">
    <property type="entry name" value="Pkinase"/>
    <property type="match status" value="1"/>
</dbReference>
<dbReference type="SUPFAM" id="SSF56112">
    <property type="entry name" value="Protein kinase-like (PK-like)"/>
    <property type="match status" value="1"/>
</dbReference>
<proteinExistence type="predicted"/>
<evidence type="ECO:0000256" key="1">
    <source>
        <dbReference type="ARBA" id="ARBA00012513"/>
    </source>
</evidence>
<keyword evidence="4" id="KW-0547">Nucleotide-binding</keyword>
<evidence type="ECO:0000313" key="9">
    <source>
        <dbReference type="Proteomes" id="UP001354931"/>
    </source>
</evidence>
<keyword evidence="9" id="KW-1185">Reference proteome</keyword>
<evidence type="ECO:0000256" key="3">
    <source>
        <dbReference type="ARBA" id="ARBA00022679"/>
    </source>
</evidence>
<dbReference type="InterPro" id="IPR008266">
    <property type="entry name" value="Tyr_kinase_AS"/>
</dbReference>
<evidence type="ECO:0000256" key="5">
    <source>
        <dbReference type="ARBA" id="ARBA00022777"/>
    </source>
</evidence>
<keyword evidence="2" id="KW-0723">Serine/threonine-protein kinase</keyword>
<keyword evidence="3" id="KW-0808">Transferase</keyword>
<sequence length="131" mass="13633">MAGGTGVPGQLVGRYRLQGLLGRGAMGEVWRAADQALEALRVTLPAAEAVGIAAQITSGLAATHRHGVVHRDIRPANVLLTAGRTAKIADFGIARFTDAAGTLTATSSTSTPSRHRPANYAPRYRSCCPIT</sequence>
<dbReference type="PANTHER" id="PTHR43289:SF6">
    <property type="entry name" value="SERINE_THREONINE-PROTEIN KINASE NEKL-3"/>
    <property type="match status" value="1"/>
</dbReference>
<dbReference type="InterPro" id="IPR011009">
    <property type="entry name" value="Kinase-like_dom_sf"/>
</dbReference>
<reference evidence="8 9" key="1">
    <citation type="submission" date="2022-10" db="EMBL/GenBank/DDBJ databases">
        <authorList>
            <person name="Xie J."/>
            <person name="Shen N."/>
        </authorList>
    </citation>
    <scope>NUCLEOTIDE SEQUENCE [LARGE SCALE GENOMIC DNA]</scope>
    <source>
        <strain evidence="8 9">YIM65594</strain>
    </source>
</reference>
<dbReference type="InterPro" id="IPR000719">
    <property type="entry name" value="Prot_kinase_dom"/>
</dbReference>
<dbReference type="PROSITE" id="PS00109">
    <property type="entry name" value="PROTEIN_KINASE_TYR"/>
    <property type="match status" value="1"/>
</dbReference>
<evidence type="ECO:0000256" key="6">
    <source>
        <dbReference type="ARBA" id="ARBA00022840"/>
    </source>
</evidence>
<dbReference type="RefSeq" id="WP_326015918.1">
    <property type="nucleotide sequence ID" value="NZ_JAOZYC010000093.1"/>
</dbReference>
<evidence type="ECO:0000256" key="4">
    <source>
        <dbReference type="ARBA" id="ARBA00022741"/>
    </source>
</evidence>
<evidence type="ECO:0000313" key="8">
    <source>
        <dbReference type="EMBL" id="MEB8338160.1"/>
    </source>
</evidence>
<dbReference type="EC" id="2.7.11.1" evidence="1"/>